<evidence type="ECO:0000313" key="8">
    <source>
        <dbReference type="Proteomes" id="UP000189545"/>
    </source>
</evidence>
<keyword evidence="5" id="KW-0732">Signal</keyword>
<dbReference type="InterPro" id="IPR036249">
    <property type="entry name" value="Thioredoxin-like_sf"/>
</dbReference>
<keyword evidence="4" id="KW-0676">Redox-active center</keyword>
<evidence type="ECO:0000259" key="6">
    <source>
        <dbReference type="PROSITE" id="PS51352"/>
    </source>
</evidence>
<dbReference type="SUPFAM" id="SSF52833">
    <property type="entry name" value="Thioredoxin-like"/>
    <property type="match status" value="1"/>
</dbReference>
<evidence type="ECO:0000256" key="1">
    <source>
        <dbReference type="ARBA" id="ARBA00004196"/>
    </source>
</evidence>
<dbReference type="GO" id="GO:0015036">
    <property type="term" value="F:disulfide oxidoreductase activity"/>
    <property type="evidence" value="ECO:0007669"/>
    <property type="project" value="UniProtKB-ARBA"/>
</dbReference>
<dbReference type="AlphaFoldDB" id="A0A1S6HPI5"/>
<dbReference type="STRING" id="225848.Sps_02273"/>
<feature type="signal peptide" evidence="5">
    <location>
        <begin position="1"/>
        <end position="22"/>
    </location>
</feature>
<dbReference type="PANTHER" id="PTHR42852">
    <property type="entry name" value="THIOL:DISULFIDE INTERCHANGE PROTEIN DSBE"/>
    <property type="match status" value="1"/>
</dbReference>
<keyword evidence="3" id="KW-1015">Disulfide bond</keyword>
<evidence type="ECO:0000256" key="5">
    <source>
        <dbReference type="SAM" id="SignalP"/>
    </source>
</evidence>
<reference evidence="7 8" key="1">
    <citation type="submission" date="2016-03" db="EMBL/GenBank/DDBJ databases">
        <title>Complete genome sequence of Shewanella psychrophila WP2, a deep sea bacterium isolated from west Pacific sediment.</title>
        <authorList>
            <person name="Xu G."/>
            <person name="Jian H."/>
        </authorList>
    </citation>
    <scope>NUCLEOTIDE SEQUENCE [LARGE SCALE GENOMIC DNA]</scope>
    <source>
        <strain evidence="7 8">WP2</strain>
    </source>
</reference>
<feature type="domain" description="Thioredoxin" evidence="6">
    <location>
        <begin position="10"/>
        <end position="155"/>
    </location>
</feature>
<dbReference type="Pfam" id="PF00578">
    <property type="entry name" value="AhpC-TSA"/>
    <property type="match status" value="1"/>
</dbReference>
<dbReference type="InterPro" id="IPR013766">
    <property type="entry name" value="Thioredoxin_domain"/>
</dbReference>
<dbReference type="Gene3D" id="3.40.30.10">
    <property type="entry name" value="Glutaredoxin"/>
    <property type="match status" value="1"/>
</dbReference>
<evidence type="ECO:0000313" key="7">
    <source>
        <dbReference type="EMBL" id="AQS37431.1"/>
    </source>
</evidence>
<organism evidence="7 8">
    <name type="scientific">Shewanella psychrophila</name>
    <dbReference type="NCBI Taxonomy" id="225848"/>
    <lineage>
        <taxon>Bacteria</taxon>
        <taxon>Pseudomonadati</taxon>
        <taxon>Pseudomonadota</taxon>
        <taxon>Gammaproteobacteria</taxon>
        <taxon>Alteromonadales</taxon>
        <taxon>Shewanellaceae</taxon>
        <taxon>Shewanella</taxon>
    </lineage>
</organism>
<dbReference type="GO" id="GO:0030313">
    <property type="term" value="C:cell envelope"/>
    <property type="evidence" value="ECO:0007669"/>
    <property type="project" value="UniProtKB-SubCell"/>
</dbReference>
<sequence>MFKKWAVIVSLVLTTLSPSAYGYQGGELLSPKAVHALGLNPNELTIIDFFAEWCVSCREELPEVEILSRQLMGRGVSIVGVDVDEDVEVGLAFQRELGLTFRVVADPEQVLVADFQPTGMPALYYVYQGKVLKVRYGAINNIRQVIIDEIRSLELAK</sequence>
<dbReference type="PROSITE" id="PS51352">
    <property type="entry name" value="THIOREDOXIN_2"/>
    <property type="match status" value="1"/>
</dbReference>
<name>A0A1S6HPI5_9GAMM</name>
<accession>A0A1S6HPI5</accession>
<dbReference type="PANTHER" id="PTHR42852:SF6">
    <property type="entry name" value="THIOL:DISULFIDE INTERCHANGE PROTEIN DSBE"/>
    <property type="match status" value="1"/>
</dbReference>
<dbReference type="PROSITE" id="PS00194">
    <property type="entry name" value="THIOREDOXIN_1"/>
    <property type="match status" value="1"/>
</dbReference>
<evidence type="ECO:0000256" key="3">
    <source>
        <dbReference type="ARBA" id="ARBA00023157"/>
    </source>
</evidence>
<gene>
    <name evidence="7" type="ORF">Sps_02273</name>
</gene>
<keyword evidence="8" id="KW-1185">Reference proteome</keyword>
<protein>
    <submittedName>
        <fullName evidence="7">AhpC/TSA family protein</fullName>
    </submittedName>
</protein>
<dbReference type="Proteomes" id="UP000189545">
    <property type="component" value="Chromosome"/>
</dbReference>
<dbReference type="CDD" id="cd02966">
    <property type="entry name" value="TlpA_like_family"/>
    <property type="match status" value="1"/>
</dbReference>
<dbReference type="GO" id="GO:0017004">
    <property type="term" value="P:cytochrome complex assembly"/>
    <property type="evidence" value="ECO:0007669"/>
    <property type="project" value="UniProtKB-KW"/>
</dbReference>
<dbReference type="GO" id="GO:0016209">
    <property type="term" value="F:antioxidant activity"/>
    <property type="evidence" value="ECO:0007669"/>
    <property type="project" value="InterPro"/>
</dbReference>
<keyword evidence="2" id="KW-0201">Cytochrome c-type biogenesis</keyword>
<dbReference type="InterPro" id="IPR017937">
    <property type="entry name" value="Thioredoxin_CS"/>
</dbReference>
<dbReference type="EMBL" id="CP014782">
    <property type="protein sequence ID" value="AQS37431.1"/>
    <property type="molecule type" value="Genomic_DNA"/>
</dbReference>
<dbReference type="InterPro" id="IPR000866">
    <property type="entry name" value="AhpC/TSA"/>
</dbReference>
<dbReference type="KEGG" id="spsw:Sps_02273"/>
<feature type="chain" id="PRO_5010527299" evidence="5">
    <location>
        <begin position="23"/>
        <end position="157"/>
    </location>
</feature>
<evidence type="ECO:0000256" key="4">
    <source>
        <dbReference type="ARBA" id="ARBA00023284"/>
    </source>
</evidence>
<dbReference type="OrthoDB" id="9796554at2"/>
<comment type="subcellular location">
    <subcellularLocation>
        <location evidence="1">Cell envelope</location>
    </subcellularLocation>
</comment>
<proteinExistence type="predicted"/>
<dbReference type="RefSeq" id="WP_077752599.1">
    <property type="nucleotide sequence ID" value="NZ_CP014782.1"/>
</dbReference>
<evidence type="ECO:0000256" key="2">
    <source>
        <dbReference type="ARBA" id="ARBA00022748"/>
    </source>
</evidence>
<dbReference type="InterPro" id="IPR050553">
    <property type="entry name" value="Thioredoxin_ResA/DsbE_sf"/>
</dbReference>